<name>A0AAJ0EQX5_9PEZI</name>
<dbReference type="AlphaFoldDB" id="A0AAJ0EQX5"/>
<dbReference type="GeneID" id="85457612"/>
<comment type="caution">
    <text evidence="1">The sequence shown here is derived from an EMBL/GenBank/DDBJ whole genome shotgun (WGS) entry which is preliminary data.</text>
</comment>
<evidence type="ECO:0000313" key="2">
    <source>
        <dbReference type="Proteomes" id="UP001224890"/>
    </source>
</evidence>
<evidence type="ECO:0000313" key="1">
    <source>
        <dbReference type="EMBL" id="KAK1658009.1"/>
    </source>
</evidence>
<gene>
    <name evidence="1" type="ORF">BDP55DRAFT_638216</name>
</gene>
<reference evidence="1" key="1">
    <citation type="submission" date="2021-06" db="EMBL/GenBank/DDBJ databases">
        <title>Comparative genomics, transcriptomics and evolutionary studies reveal genomic signatures of adaptation to plant cell wall in hemibiotrophic fungi.</title>
        <authorList>
            <consortium name="DOE Joint Genome Institute"/>
            <person name="Baroncelli R."/>
            <person name="Diaz J.F."/>
            <person name="Benocci T."/>
            <person name="Peng M."/>
            <person name="Battaglia E."/>
            <person name="Haridas S."/>
            <person name="Andreopoulos W."/>
            <person name="Labutti K."/>
            <person name="Pangilinan J."/>
            <person name="Floch G.L."/>
            <person name="Makela M.R."/>
            <person name="Henrissat B."/>
            <person name="Grigoriev I.V."/>
            <person name="Crouch J.A."/>
            <person name="De Vries R.P."/>
            <person name="Sukno S.A."/>
            <person name="Thon M.R."/>
        </authorList>
    </citation>
    <scope>NUCLEOTIDE SEQUENCE</scope>
    <source>
        <strain evidence="1">CBS 193.32</strain>
    </source>
</reference>
<protein>
    <submittedName>
        <fullName evidence="1">Uncharacterized protein</fullName>
    </submittedName>
</protein>
<organism evidence="1 2">
    <name type="scientific">Colletotrichum godetiae</name>
    <dbReference type="NCBI Taxonomy" id="1209918"/>
    <lineage>
        <taxon>Eukaryota</taxon>
        <taxon>Fungi</taxon>
        <taxon>Dikarya</taxon>
        <taxon>Ascomycota</taxon>
        <taxon>Pezizomycotina</taxon>
        <taxon>Sordariomycetes</taxon>
        <taxon>Hypocreomycetidae</taxon>
        <taxon>Glomerellales</taxon>
        <taxon>Glomerellaceae</taxon>
        <taxon>Colletotrichum</taxon>
        <taxon>Colletotrichum acutatum species complex</taxon>
    </lineage>
</organism>
<dbReference type="RefSeq" id="XP_060422773.1">
    <property type="nucleotide sequence ID" value="XM_060573086.1"/>
</dbReference>
<proteinExistence type="predicted"/>
<sequence>MSRKSFSLSTTTSWLLNFSVTESIKPFQSWPGRKSTFNERCRQIQRLRQTVEPSSEHAAMNECLLDRDDWDAIPSCTRSYETEITEKGTVPEEWLTPGNYSLLGTCFFNYN</sequence>
<dbReference type="EMBL" id="JAHMHR010000080">
    <property type="protein sequence ID" value="KAK1658009.1"/>
    <property type="molecule type" value="Genomic_DNA"/>
</dbReference>
<accession>A0AAJ0EQX5</accession>
<dbReference type="Proteomes" id="UP001224890">
    <property type="component" value="Unassembled WGS sequence"/>
</dbReference>
<keyword evidence="2" id="KW-1185">Reference proteome</keyword>